<dbReference type="InParanoid" id="A0A6P3ZEP6"/>
<accession>A0A6P3ZEP6</accession>
<evidence type="ECO:0000313" key="5">
    <source>
        <dbReference type="RefSeq" id="XP_015876361.3"/>
    </source>
</evidence>
<dbReference type="GO" id="GO:0003676">
    <property type="term" value="F:nucleic acid binding"/>
    <property type="evidence" value="ECO:0007669"/>
    <property type="project" value="InterPro"/>
</dbReference>
<dbReference type="RefSeq" id="XP_015876361.3">
    <property type="nucleotide sequence ID" value="XM_016020875.4"/>
</dbReference>
<dbReference type="InterPro" id="IPR003690">
    <property type="entry name" value="MTERF"/>
</dbReference>
<dbReference type="KEGG" id="zju:107413026"/>
<keyword evidence="2" id="KW-0806">Transcription termination</keyword>
<organism evidence="4 5">
    <name type="scientific">Ziziphus jujuba</name>
    <name type="common">Chinese jujube</name>
    <name type="synonym">Ziziphus sativa</name>
    <dbReference type="NCBI Taxonomy" id="326968"/>
    <lineage>
        <taxon>Eukaryota</taxon>
        <taxon>Viridiplantae</taxon>
        <taxon>Streptophyta</taxon>
        <taxon>Embryophyta</taxon>
        <taxon>Tracheophyta</taxon>
        <taxon>Spermatophyta</taxon>
        <taxon>Magnoliopsida</taxon>
        <taxon>eudicotyledons</taxon>
        <taxon>Gunneridae</taxon>
        <taxon>Pentapetalae</taxon>
        <taxon>rosids</taxon>
        <taxon>fabids</taxon>
        <taxon>Rosales</taxon>
        <taxon>Rhamnaceae</taxon>
        <taxon>Paliureae</taxon>
        <taxon>Ziziphus</taxon>
    </lineage>
</organism>
<dbReference type="Proteomes" id="UP001652623">
    <property type="component" value="Chromosome 8"/>
</dbReference>
<evidence type="ECO:0000256" key="2">
    <source>
        <dbReference type="ARBA" id="ARBA00022472"/>
    </source>
</evidence>
<dbReference type="Gene3D" id="1.25.70.10">
    <property type="entry name" value="Transcription termination factor 3, mitochondrial"/>
    <property type="match status" value="1"/>
</dbReference>
<gene>
    <name evidence="5" type="primary">LOC107413026</name>
</gene>
<keyword evidence="2" id="KW-0804">Transcription</keyword>
<keyword evidence="4" id="KW-1185">Reference proteome</keyword>
<dbReference type="PANTHER" id="PTHR13068">
    <property type="entry name" value="CGI-12 PROTEIN-RELATED"/>
    <property type="match status" value="1"/>
</dbReference>
<dbReference type="InterPro" id="IPR038538">
    <property type="entry name" value="MTERF_sf"/>
</dbReference>
<sequence>MQSKNLLSLLQKRFLATSATLAAATTASQPNPTFAVQFLVNSCGLPLELALAASKSLKLDHNNSQKPQSVLSLLKSHQFDDTQIANLISKRPSILQSRIHSNLSPKLQFLVENGFAGNLLPKLIMSNPEILGRSLVSHIKPTYEFLKKFLKTEERVVASVNRTSWLLTSEPKSKLLPNMEILMREGVPEKTVTQLLLSHPRALMQKVERMVLCIEAVKGLGLQPGSPMFTEAVRVKSSMSDSTWNKKVQVFKDLGWSEEDIFHAFVRCPNSLAYSEEKIRRAMDFYMKTMKLELEEIISSPKLLSFSIEARIRPRYQVLTVLVSKGLIKHDNKPRFVFEQSETRFLGNFIFKYIGEIPNLLEMYNAAKAKAM</sequence>
<proteinExistence type="inferred from homology"/>
<evidence type="ECO:0000313" key="4">
    <source>
        <dbReference type="Proteomes" id="UP001652623"/>
    </source>
</evidence>
<dbReference type="SMART" id="SM00733">
    <property type="entry name" value="Mterf"/>
    <property type="match status" value="7"/>
</dbReference>
<comment type="similarity">
    <text evidence="1">Belongs to the mTERF family.</text>
</comment>
<dbReference type="GO" id="GO:0006353">
    <property type="term" value="P:DNA-templated transcription termination"/>
    <property type="evidence" value="ECO:0007669"/>
    <property type="project" value="UniProtKB-KW"/>
</dbReference>
<dbReference type="AlphaFoldDB" id="A0A6P3ZEP6"/>
<evidence type="ECO:0000256" key="1">
    <source>
        <dbReference type="ARBA" id="ARBA00007692"/>
    </source>
</evidence>
<reference evidence="5" key="1">
    <citation type="submission" date="2025-08" db="UniProtKB">
        <authorList>
            <consortium name="RefSeq"/>
        </authorList>
    </citation>
    <scope>IDENTIFICATION</scope>
    <source>
        <tissue evidence="5">Seedling</tissue>
    </source>
</reference>
<evidence type="ECO:0000256" key="3">
    <source>
        <dbReference type="ARBA" id="ARBA00022946"/>
    </source>
</evidence>
<keyword evidence="2" id="KW-0805">Transcription regulation</keyword>
<protein>
    <submittedName>
        <fullName evidence="5">Uncharacterized protein LOC107413026</fullName>
    </submittedName>
</protein>
<name>A0A6P3ZEP6_ZIZJJ</name>
<keyword evidence="3" id="KW-0809">Transit peptide</keyword>
<dbReference type="Pfam" id="PF02536">
    <property type="entry name" value="mTERF"/>
    <property type="match status" value="2"/>
</dbReference>
<dbReference type="PANTHER" id="PTHR13068:SF31">
    <property type="entry name" value="TRANSCRIPTION TERMINATION FACTOR MTERF2, CHLOROPLASTIC-LIKE"/>
    <property type="match status" value="1"/>
</dbReference>
<dbReference type="GeneID" id="107413026"/>